<evidence type="ECO:0000313" key="3">
    <source>
        <dbReference type="Proteomes" id="UP000237271"/>
    </source>
</evidence>
<keyword evidence="3" id="KW-1185">Reference proteome</keyword>
<dbReference type="Proteomes" id="UP000237271">
    <property type="component" value="Unassembled WGS sequence"/>
</dbReference>
<gene>
    <name evidence="2" type="ORF">PHPALM_1897</name>
</gene>
<protein>
    <submittedName>
        <fullName evidence="2">Uncharacterized protein</fullName>
    </submittedName>
</protein>
<sequence>MRSARLKLVGFLAYVAAVLRFDPIAATTLTFNSHLAVSLGSNGTSFITSVEELPKNLLITDKKTTKKKVNKSFGSNEMVQDDLVMCSQASNAVYDGQIDVLLLFSKCIGRSSLSAVESWAHDMKKIVDDTVDQHAGVSLNFKASMVSGVCTHTAYGAEEQEATDDDLDRLAAFPGLGDIYPLDSVTSSTDGLTAVISFATDETSYNEIVMFESVNQIVNVVNFQLSGSGGNCEGGPDSCIELKEDNDIFMYNPFTLTQSLDSELTMTNAARANDLVQQYFNYKDQAVNDGCSGNNRCDSQQFTKKNFFETKYTRYSHDEGISCFDLDAVLGDILNHQKITVNPLKHTNGTCYDEINPVPTDYDARYCEGDSDQTCAIEQCLVVNGDTFATVTAQIKPNAVAESEQVLQQLHQEDYQTVTQVHRALECTSYYGDDGQCEFMAKLSELFETTHALKFGGDFNANDYVHWRFKVNGDSEKWQLWKTRRQTSAETGCYSPTGEAV</sequence>
<dbReference type="OrthoDB" id="74957at2759"/>
<accession>A0A2P4YR34</accession>
<organism evidence="2 3">
    <name type="scientific">Phytophthora palmivora</name>
    <dbReference type="NCBI Taxonomy" id="4796"/>
    <lineage>
        <taxon>Eukaryota</taxon>
        <taxon>Sar</taxon>
        <taxon>Stramenopiles</taxon>
        <taxon>Oomycota</taxon>
        <taxon>Peronosporomycetes</taxon>
        <taxon>Peronosporales</taxon>
        <taxon>Peronosporaceae</taxon>
        <taxon>Phytophthora</taxon>
    </lineage>
</organism>
<comment type="caution">
    <text evidence="2">The sequence shown here is derived from an EMBL/GenBank/DDBJ whole genome shotgun (WGS) entry which is preliminary data.</text>
</comment>
<evidence type="ECO:0000313" key="2">
    <source>
        <dbReference type="EMBL" id="POM80285.1"/>
    </source>
</evidence>
<dbReference type="EMBL" id="NCKW01000567">
    <property type="protein sequence ID" value="POM80285.1"/>
    <property type="molecule type" value="Genomic_DNA"/>
</dbReference>
<evidence type="ECO:0000256" key="1">
    <source>
        <dbReference type="SAM" id="SignalP"/>
    </source>
</evidence>
<reference evidence="2 3" key="1">
    <citation type="journal article" date="2017" name="Genome Biol. Evol.">
        <title>Phytophthora megakarya and P. palmivora, closely related causal agents of cacao black pod rot, underwent increases in genome sizes and gene numbers by different mechanisms.</title>
        <authorList>
            <person name="Ali S.S."/>
            <person name="Shao J."/>
            <person name="Lary D.J."/>
            <person name="Kronmiller B."/>
            <person name="Shen D."/>
            <person name="Strem M.D."/>
            <person name="Amoako-Attah I."/>
            <person name="Akrofi A.Y."/>
            <person name="Begoude B.A."/>
            <person name="Ten Hoopen G.M."/>
            <person name="Coulibaly K."/>
            <person name="Kebe B.I."/>
            <person name="Melnick R.L."/>
            <person name="Guiltinan M.J."/>
            <person name="Tyler B.M."/>
            <person name="Meinhardt L.W."/>
            <person name="Bailey B.A."/>
        </authorList>
    </citation>
    <scope>NUCLEOTIDE SEQUENCE [LARGE SCALE GENOMIC DNA]</scope>
    <source>
        <strain evidence="3">sbr112.9</strain>
    </source>
</reference>
<keyword evidence="1" id="KW-0732">Signal</keyword>
<dbReference type="AlphaFoldDB" id="A0A2P4YR34"/>
<name>A0A2P4YR34_9STRA</name>
<proteinExistence type="predicted"/>
<feature type="signal peptide" evidence="1">
    <location>
        <begin position="1"/>
        <end position="20"/>
    </location>
</feature>
<feature type="chain" id="PRO_5015116166" evidence="1">
    <location>
        <begin position="21"/>
        <end position="501"/>
    </location>
</feature>